<protein>
    <recommendedName>
        <fullName evidence="6">FMN dependent NADH:quinone oxidoreductase</fullName>
        <ecNumber evidence="6">1.6.5.-</ecNumber>
    </recommendedName>
    <alternativeName>
        <fullName evidence="6">Azo-dye reductase</fullName>
    </alternativeName>
    <alternativeName>
        <fullName evidence="6">FMN-dependent NADH-azo compound oxidoreductase</fullName>
    </alternativeName>
    <alternativeName>
        <fullName evidence="6">FMN-dependent NADH-azoreductase</fullName>
        <ecNumber evidence="6">1.7.1.17</ecNumber>
    </alternativeName>
</protein>
<comment type="similarity">
    <text evidence="6">Belongs to the azoreductase type 1 family.</text>
</comment>
<dbReference type="EMBL" id="CP034437">
    <property type="protein sequence ID" value="AZN40052.1"/>
    <property type="molecule type" value="Genomic_DNA"/>
</dbReference>
<dbReference type="Proteomes" id="UP000272528">
    <property type="component" value="Chromosome"/>
</dbReference>
<dbReference type="RefSeq" id="WP_126015236.1">
    <property type="nucleotide sequence ID" value="NZ_CP034437.1"/>
</dbReference>
<dbReference type="GO" id="GO:0016655">
    <property type="term" value="F:oxidoreductase activity, acting on NAD(P)H, quinone or similar compound as acceptor"/>
    <property type="evidence" value="ECO:0007669"/>
    <property type="project" value="InterPro"/>
</dbReference>
<dbReference type="KEGG" id="palb:EJC50_10615"/>
<sequence length="208" mass="22822">MSNVLFVKANDRPYEQSISVQMYESFMNAYKAANPTDSITELDLFKEDVPYYGNDAITGLYKASQQLPLNDAEERMVNVIDKYMDQFLAADKIVIAFPLWNLTAPAPLITYMSYLTQSGKTFKYTAEGPIGLTSGKKIMLLSARGGDYASEGKQYIESGIKPVKAILGGLLGIPIEEVVIEGHQEFSDRAADIISSGLVHTQKAAAGF</sequence>
<dbReference type="HAMAP" id="MF_01216">
    <property type="entry name" value="Azoreductase_type1"/>
    <property type="match status" value="1"/>
</dbReference>
<dbReference type="GO" id="GO:0009055">
    <property type="term" value="F:electron transfer activity"/>
    <property type="evidence" value="ECO:0007669"/>
    <property type="project" value="UniProtKB-UniRule"/>
</dbReference>
<dbReference type="InterPro" id="IPR050104">
    <property type="entry name" value="FMN-dep_NADH:Q_OxRdtase_AzoR1"/>
</dbReference>
<dbReference type="NCBIfam" id="NF010075">
    <property type="entry name" value="PRK13556.1"/>
    <property type="match status" value="1"/>
</dbReference>
<feature type="domain" description="Flavodoxin-like fold" evidence="7">
    <location>
        <begin position="3"/>
        <end position="191"/>
    </location>
</feature>
<evidence type="ECO:0000256" key="5">
    <source>
        <dbReference type="ARBA" id="ARBA00048542"/>
    </source>
</evidence>
<evidence type="ECO:0000256" key="6">
    <source>
        <dbReference type="HAMAP-Rule" id="MF_01216"/>
    </source>
</evidence>
<dbReference type="Pfam" id="PF02525">
    <property type="entry name" value="Flavodoxin_2"/>
    <property type="match status" value="1"/>
</dbReference>
<dbReference type="GO" id="GO:0016652">
    <property type="term" value="F:oxidoreductase activity, acting on NAD(P)H as acceptor"/>
    <property type="evidence" value="ECO:0007669"/>
    <property type="project" value="UniProtKB-UniRule"/>
</dbReference>
<reference evidence="9" key="1">
    <citation type="submission" date="2018-12" db="EMBL/GenBank/DDBJ databases">
        <title>Genome sequence of Peanibacillus sp.</title>
        <authorList>
            <person name="Subramani G."/>
            <person name="Srinivasan S."/>
            <person name="Kim M.K."/>
        </authorList>
    </citation>
    <scope>NUCLEOTIDE SEQUENCE [LARGE SCALE GENOMIC DNA]</scope>
    <source>
        <strain evidence="9">18JY67-1</strain>
    </source>
</reference>
<dbReference type="PANTHER" id="PTHR43741">
    <property type="entry name" value="FMN-DEPENDENT NADH-AZOREDUCTASE 1"/>
    <property type="match status" value="1"/>
</dbReference>
<dbReference type="GO" id="GO:0010181">
    <property type="term" value="F:FMN binding"/>
    <property type="evidence" value="ECO:0007669"/>
    <property type="project" value="UniProtKB-UniRule"/>
</dbReference>
<evidence type="ECO:0000313" key="8">
    <source>
        <dbReference type="EMBL" id="AZN40052.1"/>
    </source>
</evidence>
<accession>A0A3Q8X488</accession>
<evidence type="ECO:0000256" key="1">
    <source>
        <dbReference type="ARBA" id="ARBA00022630"/>
    </source>
</evidence>
<dbReference type="InterPro" id="IPR029039">
    <property type="entry name" value="Flavoprotein-like_sf"/>
</dbReference>
<name>A0A3Q8X488_9BACL</name>
<evidence type="ECO:0000256" key="4">
    <source>
        <dbReference type="ARBA" id="ARBA00023027"/>
    </source>
</evidence>
<feature type="binding site" evidence="6">
    <location>
        <begin position="17"/>
        <end position="19"/>
    </location>
    <ligand>
        <name>FMN</name>
        <dbReference type="ChEBI" id="CHEBI:58210"/>
    </ligand>
</feature>
<dbReference type="PANTHER" id="PTHR43741:SF4">
    <property type="entry name" value="FMN-DEPENDENT NADH:QUINONE OXIDOREDUCTASE"/>
    <property type="match status" value="1"/>
</dbReference>
<keyword evidence="9" id="KW-1185">Reference proteome</keyword>
<keyword evidence="2 6" id="KW-0288">FMN</keyword>
<evidence type="ECO:0000256" key="2">
    <source>
        <dbReference type="ARBA" id="ARBA00022643"/>
    </source>
</evidence>
<comment type="function">
    <text evidence="6">Quinone reductase that provides resistance to thiol-specific stress caused by electrophilic quinones.</text>
</comment>
<keyword evidence="4 6" id="KW-0520">NAD</keyword>
<proteinExistence type="inferred from homology"/>
<dbReference type="Gene3D" id="3.40.50.360">
    <property type="match status" value="1"/>
</dbReference>
<comment type="catalytic activity">
    <reaction evidence="6">
        <text>2 a quinone + NADH + H(+) = 2 a 1,4-benzosemiquinone + NAD(+)</text>
        <dbReference type="Rhea" id="RHEA:65952"/>
        <dbReference type="ChEBI" id="CHEBI:15378"/>
        <dbReference type="ChEBI" id="CHEBI:57540"/>
        <dbReference type="ChEBI" id="CHEBI:57945"/>
        <dbReference type="ChEBI" id="CHEBI:132124"/>
        <dbReference type="ChEBI" id="CHEBI:134225"/>
    </reaction>
</comment>
<evidence type="ECO:0000256" key="3">
    <source>
        <dbReference type="ARBA" id="ARBA00023002"/>
    </source>
</evidence>
<comment type="catalytic activity">
    <reaction evidence="5">
        <text>N,N-dimethyl-1,4-phenylenediamine + anthranilate + 2 NAD(+) = 2-(4-dimethylaminophenyl)diazenylbenzoate + 2 NADH + 2 H(+)</text>
        <dbReference type="Rhea" id="RHEA:55872"/>
        <dbReference type="ChEBI" id="CHEBI:15378"/>
        <dbReference type="ChEBI" id="CHEBI:15783"/>
        <dbReference type="ChEBI" id="CHEBI:16567"/>
        <dbReference type="ChEBI" id="CHEBI:57540"/>
        <dbReference type="ChEBI" id="CHEBI:57945"/>
        <dbReference type="ChEBI" id="CHEBI:71579"/>
        <dbReference type="EC" id="1.7.1.17"/>
    </reaction>
    <physiologicalReaction direction="right-to-left" evidence="5">
        <dbReference type="Rhea" id="RHEA:55874"/>
    </physiologicalReaction>
</comment>
<gene>
    <name evidence="6" type="primary">azoR</name>
    <name evidence="8" type="ORF">EJC50_10615</name>
</gene>
<dbReference type="OrthoDB" id="9805013at2"/>
<keyword evidence="1 6" id="KW-0285">Flavoprotein</keyword>
<organism evidence="8 9">
    <name type="scientific">Paenibacillus albus</name>
    <dbReference type="NCBI Taxonomy" id="2495582"/>
    <lineage>
        <taxon>Bacteria</taxon>
        <taxon>Bacillati</taxon>
        <taxon>Bacillota</taxon>
        <taxon>Bacilli</taxon>
        <taxon>Bacillales</taxon>
        <taxon>Paenibacillaceae</taxon>
        <taxon>Paenibacillus</taxon>
    </lineage>
</organism>
<keyword evidence="3 6" id="KW-0560">Oxidoreductase</keyword>
<comment type="function">
    <text evidence="6">Also exhibits azoreductase activity. Catalyzes the reductive cleavage of the azo bond in aromatic azo compounds to the corresponding amines.</text>
</comment>
<evidence type="ECO:0000259" key="7">
    <source>
        <dbReference type="Pfam" id="PF02525"/>
    </source>
</evidence>
<dbReference type="EC" id="1.6.5.-" evidence="6"/>
<comment type="cofactor">
    <cofactor evidence="6">
        <name>FMN</name>
        <dbReference type="ChEBI" id="CHEBI:58210"/>
    </cofactor>
    <text evidence="6">Binds 1 FMN per subunit.</text>
</comment>
<dbReference type="InterPro" id="IPR003680">
    <property type="entry name" value="Flavodoxin_fold"/>
</dbReference>
<dbReference type="SUPFAM" id="SSF52218">
    <property type="entry name" value="Flavoproteins"/>
    <property type="match status" value="1"/>
</dbReference>
<dbReference type="AlphaFoldDB" id="A0A3Q8X488"/>
<comment type="caution">
    <text evidence="6">Lacks conserved residue(s) required for the propagation of feature annotation.</text>
</comment>
<comment type="subunit">
    <text evidence="6">Homodimer.</text>
</comment>
<dbReference type="InterPro" id="IPR023048">
    <property type="entry name" value="NADH:quinone_OxRdtase_FMN_depd"/>
</dbReference>
<evidence type="ECO:0000313" key="9">
    <source>
        <dbReference type="Proteomes" id="UP000272528"/>
    </source>
</evidence>
<dbReference type="EC" id="1.7.1.17" evidence="6"/>